<proteinExistence type="predicted"/>
<name>A0A6M6E410_PRIMG</name>
<organism evidence="1 2">
    <name type="scientific">Priestia megaterium</name>
    <name type="common">Bacillus megaterium</name>
    <dbReference type="NCBI Taxonomy" id="1404"/>
    <lineage>
        <taxon>Bacteria</taxon>
        <taxon>Bacillati</taxon>
        <taxon>Bacillota</taxon>
        <taxon>Bacilli</taxon>
        <taxon>Bacillales</taxon>
        <taxon>Bacillaceae</taxon>
        <taxon>Priestia</taxon>
    </lineage>
</organism>
<reference evidence="1 2" key="1">
    <citation type="submission" date="2019-10" db="EMBL/GenBank/DDBJ databases">
        <title>Complete genome sequences for adaption low water activity.</title>
        <authorList>
            <person name="Zhao L."/>
            <person name="Zhong J."/>
        </authorList>
    </citation>
    <scope>NUCLEOTIDE SEQUENCE [LARGE SCALE GENOMIC DNA]</scope>
    <source>
        <strain evidence="1 2">FDU301</strain>
    </source>
</reference>
<accession>A0A6M6E410</accession>
<dbReference type="Proteomes" id="UP000501076">
    <property type="component" value="Chromosome"/>
</dbReference>
<protein>
    <submittedName>
        <fullName evidence="1">YtzI protein</fullName>
    </submittedName>
</protein>
<evidence type="ECO:0000313" key="1">
    <source>
        <dbReference type="EMBL" id="QJX78385.1"/>
    </source>
</evidence>
<sequence>MIIIITLFIIIVFVILLLCIVTTSKAYDYKHTVDPLTKKQDEKK</sequence>
<dbReference type="NCBIfam" id="NF033232">
    <property type="entry name" value="small_YtzI"/>
    <property type="match status" value="1"/>
</dbReference>
<dbReference type="InterPro" id="IPR047753">
    <property type="entry name" value="YtzI-like"/>
</dbReference>
<dbReference type="AlphaFoldDB" id="A0A6M6E410"/>
<evidence type="ECO:0000313" key="2">
    <source>
        <dbReference type="Proteomes" id="UP000501076"/>
    </source>
</evidence>
<dbReference type="EMBL" id="CP045272">
    <property type="protein sequence ID" value="QJX78385.1"/>
    <property type="molecule type" value="Genomic_DNA"/>
</dbReference>
<gene>
    <name evidence="1" type="primary">ytzI</name>
    <name evidence="1" type="ORF">FDZ14_20195</name>
</gene>
<dbReference type="RefSeq" id="WP_171777496.1">
    <property type="nucleotide sequence ID" value="NZ_CP045272.1"/>
</dbReference>